<dbReference type="EMBL" id="JPVZ01000001">
    <property type="protein sequence ID" value="OAZ11688.1"/>
    <property type="molecule type" value="Genomic_DNA"/>
</dbReference>
<dbReference type="Gene3D" id="1.10.260.40">
    <property type="entry name" value="lambda repressor-like DNA-binding domains"/>
    <property type="match status" value="1"/>
</dbReference>
<proteinExistence type="inferred from homology"/>
<evidence type="ECO:0000313" key="4">
    <source>
        <dbReference type="Proteomes" id="UP000094009"/>
    </source>
</evidence>
<evidence type="ECO:0000313" key="3">
    <source>
        <dbReference type="EMBL" id="OAZ11688.1"/>
    </source>
</evidence>
<dbReference type="Gene3D" id="1.10.10.2910">
    <property type="match status" value="1"/>
</dbReference>
<dbReference type="SUPFAM" id="SSF47413">
    <property type="entry name" value="lambda repressor-like DNA-binding domains"/>
    <property type="match status" value="1"/>
</dbReference>
<comment type="caution">
    <text evidence="3">The sequence shown here is derived from an EMBL/GenBank/DDBJ whole genome shotgun (WGS) entry which is preliminary data.</text>
</comment>
<dbReference type="InterPro" id="IPR010982">
    <property type="entry name" value="Lambda_DNA-bd_dom_sf"/>
</dbReference>
<accession>A0A853L325</accession>
<dbReference type="CDD" id="cd00093">
    <property type="entry name" value="HTH_XRE"/>
    <property type="match status" value="1"/>
</dbReference>
<feature type="domain" description="HTH cro/C1-type" evidence="2">
    <location>
        <begin position="15"/>
        <end position="69"/>
    </location>
</feature>
<sequence length="367" mass="41639">MLRDHQKHEFVGESLRILRLFHGMSQPEVAQRLSVTRQYLNKLEAAKDYPAEEFALALAEVFDVDVSYFYRSVGQEPGIDQIHFRKQRTAPQKFAHQAIAAITLFKKIIDFLEKYYEFPLPNFPDVIAKSAVEIEEAAELTRSYWGLPQNAPIGNLTDAVEANGGLVAYFKGVSEKVDALSTNEERPLIVRSTAIRSLYRQRFDIAHEIGHRVLHLGVDTGDKETEAEANRFASALLLPRHAFVNEFPRGHRIDWQKVFELKLRWKVSAKAIIRRAFDLGVINAIQYRTAHIHFSKTGQSKSEKLDDVGDSEVPTLLADALNDVSRDPVELGRFYEYTGLNSSSVEKLTGIKLPDIVSSQLSNIRFL</sequence>
<dbReference type="InterPro" id="IPR010359">
    <property type="entry name" value="IrrE_HExxH"/>
</dbReference>
<evidence type="ECO:0000256" key="1">
    <source>
        <dbReference type="ARBA" id="ARBA00007227"/>
    </source>
</evidence>
<dbReference type="SMART" id="SM00530">
    <property type="entry name" value="HTH_XRE"/>
    <property type="match status" value="1"/>
</dbReference>
<protein>
    <recommendedName>
        <fullName evidence="2">HTH cro/C1-type domain-containing protein</fullName>
    </recommendedName>
</protein>
<reference evidence="3 4" key="1">
    <citation type="submission" date="2014-07" db="EMBL/GenBank/DDBJ databases">
        <title>Draft genome sequence of Thalassospira tepidiphila 1-1B.</title>
        <authorList>
            <person name="Lai Q."/>
            <person name="Shao Z."/>
        </authorList>
    </citation>
    <scope>NUCLEOTIDE SEQUENCE [LARGE SCALE GENOMIC DNA]</scope>
    <source>
        <strain evidence="3 4">MCCC 1A03514</strain>
    </source>
</reference>
<organism evidence="3 4">
    <name type="scientific">Thalassospira tepidiphila MCCC 1A03514</name>
    <dbReference type="NCBI Taxonomy" id="1177930"/>
    <lineage>
        <taxon>Bacteria</taxon>
        <taxon>Pseudomonadati</taxon>
        <taxon>Pseudomonadota</taxon>
        <taxon>Alphaproteobacteria</taxon>
        <taxon>Rhodospirillales</taxon>
        <taxon>Thalassospiraceae</taxon>
        <taxon>Thalassospira</taxon>
    </lineage>
</organism>
<dbReference type="InterPro" id="IPR001387">
    <property type="entry name" value="Cro/C1-type_HTH"/>
</dbReference>
<dbReference type="PANTHER" id="PTHR43236">
    <property type="entry name" value="ANTITOXIN HIGA1"/>
    <property type="match status" value="1"/>
</dbReference>
<dbReference type="GO" id="GO:0003677">
    <property type="term" value="F:DNA binding"/>
    <property type="evidence" value="ECO:0007669"/>
    <property type="project" value="InterPro"/>
</dbReference>
<dbReference type="AlphaFoldDB" id="A0A853L325"/>
<name>A0A853L325_9PROT</name>
<dbReference type="RefSeq" id="WP_083996918.1">
    <property type="nucleotide sequence ID" value="NZ_JPVZ01000001.1"/>
</dbReference>
<evidence type="ECO:0000259" key="2">
    <source>
        <dbReference type="PROSITE" id="PS50943"/>
    </source>
</evidence>
<dbReference type="Pfam" id="PF06114">
    <property type="entry name" value="Peptidase_M78"/>
    <property type="match status" value="1"/>
</dbReference>
<comment type="similarity">
    <text evidence="1">Belongs to the short-chain fatty acyl-CoA assimilation regulator (ScfR) family.</text>
</comment>
<dbReference type="InterPro" id="IPR052345">
    <property type="entry name" value="Rad_response_metalloprotease"/>
</dbReference>
<gene>
    <name evidence="3" type="ORF">TH4_00955</name>
</gene>
<dbReference type="Proteomes" id="UP000094009">
    <property type="component" value="Unassembled WGS sequence"/>
</dbReference>
<dbReference type="PANTHER" id="PTHR43236:SF1">
    <property type="entry name" value="BLL7220 PROTEIN"/>
    <property type="match status" value="1"/>
</dbReference>
<dbReference type="Pfam" id="PF01381">
    <property type="entry name" value="HTH_3"/>
    <property type="match status" value="1"/>
</dbReference>
<dbReference type="PROSITE" id="PS50943">
    <property type="entry name" value="HTH_CROC1"/>
    <property type="match status" value="1"/>
</dbReference>